<dbReference type="EMBL" id="LAZR01000332">
    <property type="protein sequence ID" value="KKN74087.1"/>
    <property type="molecule type" value="Genomic_DNA"/>
</dbReference>
<dbReference type="AlphaFoldDB" id="A0A0F9TGQ6"/>
<comment type="caution">
    <text evidence="1">The sequence shown here is derived from an EMBL/GenBank/DDBJ whole genome shotgun (WGS) entry which is preliminary data.</text>
</comment>
<reference evidence="1" key="1">
    <citation type="journal article" date="2015" name="Nature">
        <title>Complex archaea that bridge the gap between prokaryotes and eukaryotes.</title>
        <authorList>
            <person name="Spang A."/>
            <person name="Saw J.H."/>
            <person name="Jorgensen S.L."/>
            <person name="Zaremba-Niedzwiedzka K."/>
            <person name="Martijn J."/>
            <person name="Lind A.E."/>
            <person name="van Eijk R."/>
            <person name="Schleper C."/>
            <person name="Guy L."/>
            <person name="Ettema T.J."/>
        </authorList>
    </citation>
    <scope>NUCLEOTIDE SEQUENCE</scope>
</reference>
<protein>
    <submittedName>
        <fullName evidence="1">Uncharacterized protein</fullName>
    </submittedName>
</protein>
<accession>A0A0F9TGQ6</accession>
<gene>
    <name evidence="1" type="ORF">LCGC14_0394270</name>
</gene>
<name>A0A0F9TGQ6_9ZZZZ</name>
<organism evidence="1">
    <name type="scientific">marine sediment metagenome</name>
    <dbReference type="NCBI Taxonomy" id="412755"/>
    <lineage>
        <taxon>unclassified sequences</taxon>
        <taxon>metagenomes</taxon>
        <taxon>ecological metagenomes</taxon>
    </lineage>
</organism>
<sequence>MKLSWLRARMFSRAFDSEDISKLYEDFVEQFPDEKEKYLYKCYEGYVDRELAAKGGGGLTREVSR</sequence>
<evidence type="ECO:0000313" key="1">
    <source>
        <dbReference type="EMBL" id="KKN74087.1"/>
    </source>
</evidence>
<proteinExistence type="predicted"/>